<keyword evidence="2" id="KW-1133">Transmembrane helix</keyword>
<dbReference type="SUPFAM" id="SSF50952">
    <property type="entry name" value="Soluble quinoprotein glucose dehydrogenase"/>
    <property type="match status" value="1"/>
</dbReference>
<reference evidence="4" key="1">
    <citation type="submission" date="2020-05" db="EMBL/GenBank/DDBJ databases">
        <authorList>
            <person name="Chiriac C."/>
            <person name="Salcher M."/>
            <person name="Ghai R."/>
            <person name="Kavagutti S V."/>
        </authorList>
    </citation>
    <scope>NUCLEOTIDE SEQUENCE</scope>
</reference>
<protein>
    <submittedName>
        <fullName evidence="4">Unannotated protein</fullName>
    </submittedName>
</protein>
<dbReference type="InterPro" id="IPR011041">
    <property type="entry name" value="Quinoprot_gluc/sorb_DH_b-prop"/>
</dbReference>
<feature type="compositionally biased region" description="Low complexity" evidence="1">
    <location>
        <begin position="40"/>
        <end position="63"/>
    </location>
</feature>
<feature type="domain" description="Glucose/Sorbosone dehydrogenase" evidence="3">
    <location>
        <begin position="239"/>
        <end position="467"/>
    </location>
</feature>
<dbReference type="InterPro" id="IPR011042">
    <property type="entry name" value="6-blade_b-propeller_TolB-like"/>
</dbReference>
<feature type="transmembrane region" description="Helical" evidence="2">
    <location>
        <begin position="14"/>
        <end position="33"/>
    </location>
</feature>
<dbReference type="PANTHER" id="PTHR19328:SF75">
    <property type="entry name" value="ALDOSE SUGAR DEHYDROGENASE YLII"/>
    <property type="match status" value="1"/>
</dbReference>
<dbReference type="PANTHER" id="PTHR19328">
    <property type="entry name" value="HEDGEHOG-INTERACTING PROTEIN"/>
    <property type="match status" value="1"/>
</dbReference>
<proteinExistence type="predicted"/>
<organism evidence="4">
    <name type="scientific">freshwater metagenome</name>
    <dbReference type="NCBI Taxonomy" id="449393"/>
    <lineage>
        <taxon>unclassified sequences</taxon>
        <taxon>metagenomes</taxon>
        <taxon>ecological metagenomes</taxon>
    </lineage>
</organism>
<dbReference type="AlphaFoldDB" id="A0A6J6G9A3"/>
<feature type="region of interest" description="Disordered" evidence="1">
    <location>
        <begin position="360"/>
        <end position="379"/>
    </location>
</feature>
<gene>
    <name evidence="4" type="ORF">UFOPK1827_00253</name>
</gene>
<evidence type="ECO:0000259" key="3">
    <source>
        <dbReference type="Pfam" id="PF07995"/>
    </source>
</evidence>
<accession>A0A6J6G9A3</accession>
<keyword evidence="2" id="KW-0812">Transmembrane</keyword>
<dbReference type="EMBL" id="CAEZUO010000006">
    <property type="protein sequence ID" value="CAB4596023.1"/>
    <property type="molecule type" value="Genomic_DNA"/>
</dbReference>
<dbReference type="Gene3D" id="2.120.10.30">
    <property type="entry name" value="TolB, C-terminal domain"/>
    <property type="match status" value="1"/>
</dbReference>
<keyword evidence="2" id="KW-0472">Membrane</keyword>
<evidence type="ECO:0000313" key="4">
    <source>
        <dbReference type="EMBL" id="CAB4596023.1"/>
    </source>
</evidence>
<dbReference type="Pfam" id="PF07995">
    <property type="entry name" value="GSDH"/>
    <property type="match status" value="1"/>
</dbReference>
<sequence length="477" mass="49242">MAHHDDTRRSNPGLAFRAVAGVLAVVVGITLVACSAPEKSSSGDPTASTTPTTAVDTGTGPTSITKTMRTAEVAGGFSNATNIVSRPMRNQLWVTQRSGAVSAIEIQTAWNLELGQTQRNGFKTYPGSVINISSEVSTEGERGLLGIAFSTDARTLFLSYVNRKGELVVASWNVTDPAPPPVTVPAPAAPTTPESTVPGAPPTSTTVAPSTTSSSTTLPVIPAPVIDPASKRTLITIAHEGSTNYSGQLTLGRDGFLYIGVGDSPNGATEKTAQNPESLLGKILRIDPAGATMTDPYAIPPGNPFAAGGGAPQIWTLGAQNPLRFSFDRANGNMWVADAGRVQFGEIDYLPVSKGAGNGANLGWPSQDGKETGPSADKAPSSVVTPMYVAPNQGANCPLIGGFVYRGSVTELQGTYIYGDFCTGAVKGLLQRKGVVLDDKAIGPQLGTNSIVAFAEDNQGELYIITAGGSVQRLVAA</sequence>
<name>A0A6J6G9A3_9ZZZZ</name>
<feature type="region of interest" description="Disordered" evidence="1">
    <location>
        <begin position="179"/>
        <end position="221"/>
    </location>
</feature>
<evidence type="ECO:0000256" key="1">
    <source>
        <dbReference type="SAM" id="MobiDB-lite"/>
    </source>
</evidence>
<feature type="compositionally biased region" description="Low complexity" evidence="1">
    <location>
        <begin position="191"/>
        <end position="217"/>
    </location>
</feature>
<feature type="compositionally biased region" description="Pro residues" evidence="1">
    <location>
        <begin position="179"/>
        <end position="190"/>
    </location>
</feature>
<dbReference type="InterPro" id="IPR012938">
    <property type="entry name" value="Glc/Sorbosone_DH"/>
</dbReference>
<evidence type="ECO:0000256" key="2">
    <source>
        <dbReference type="SAM" id="Phobius"/>
    </source>
</evidence>
<feature type="region of interest" description="Disordered" evidence="1">
    <location>
        <begin position="37"/>
        <end position="63"/>
    </location>
</feature>